<keyword evidence="2" id="KW-1185">Reference proteome</keyword>
<comment type="caution">
    <text evidence="1">The sequence shown here is derived from an EMBL/GenBank/DDBJ whole genome shotgun (WGS) entry which is preliminary data.</text>
</comment>
<gene>
    <name evidence="1" type="ORF">CKO28_03030</name>
</gene>
<dbReference type="RefSeq" id="WP_200339078.1">
    <property type="nucleotide sequence ID" value="NZ_NRRL01000003.1"/>
</dbReference>
<reference evidence="1 2" key="1">
    <citation type="journal article" date="2020" name="Microorganisms">
        <title>Osmotic Adaptation and Compatible Solute Biosynthesis of Phototrophic Bacteria as Revealed from Genome Analyses.</title>
        <authorList>
            <person name="Imhoff J.F."/>
            <person name="Rahn T."/>
            <person name="Kunzel S."/>
            <person name="Keller A."/>
            <person name="Neulinger S.C."/>
        </authorList>
    </citation>
    <scope>NUCLEOTIDE SEQUENCE [LARGE SCALE GENOMIC DNA]</scope>
    <source>
        <strain evidence="1 2">DSM 9895</strain>
    </source>
</reference>
<evidence type="ECO:0000313" key="1">
    <source>
        <dbReference type="EMBL" id="MBK1667017.1"/>
    </source>
</evidence>
<protein>
    <submittedName>
        <fullName evidence="1">Uncharacterized protein</fullName>
    </submittedName>
</protein>
<name>A0ABS1D9F1_9PROT</name>
<evidence type="ECO:0000313" key="2">
    <source>
        <dbReference type="Proteomes" id="UP001296873"/>
    </source>
</evidence>
<dbReference type="Proteomes" id="UP001296873">
    <property type="component" value="Unassembled WGS sequence"/>
</dbReference>
<dbReference type="EMBL" id="NRRL01000003">
    <property type="protein sequence ID" value="MBK1667017.1"/>
    <property type="molecule type" value="Genomic_DNA"/>
</dbReference>
<accession>A0ABS1D9F1</accession>
<proteinExistence type="predicted"/>
<sequence>MHRFATLMLTAGRLGVSDPCHASEGLDTVLDAEPGAWDALVTIEKRGGWWGQRVSSLVLIKVGEDTTLPIEQYVDSLPVDAGLMMFCDADRLPQLGPDAYDEVICCHDNLNRDRFQIDDRGVVSDTGLGDGIYKLRVRRNQEGKIVAAKVSFLDDEEDSEEDMEEIAA</sequence>
<organism evidence="1 2">
    <name type="scientific">Rhodovibrio sodomensis</name>
    <dbReference type="NCBI Taxonomy" id="1088"/>
    <lineage>
        <taxon>Bacteria</taxon>
        <taxon>Pseudomonadati</taxon>
        <taxon>Pseudomonadota</taxon>
        <taxon>Alphaproteobacteria</taxon>
        <taxon>Rhodospirillales</taxon>
        <taxon>Rhodovibrionaceae</taxon>
        <taxon>Rhodovibrio</taxon>
    </lineage>
</organism>